<dbReference type="InterPro" id="IPR011006">
    <property type="entry name" value="CheY-like_superfamily"/>
</dbReference>
<dbReference type="RefSeq" id="WP_249601162.1">
    <property type="nucleotide sequence ID" value="NZ_JAKHSK010000009.1"/>
</dbReference>
<dbReference type="GO" id="GO:0003677">
    <property type="term" value="F:DNA binding"/>
    <property type="evidence" value="ECO:0007669"/>
    <property type="project" value="UniProtKB-KW"/>
</dbReference>
<dbReference type="SUPFAM" id="SSF52172">
    <property type="entry name" value="CheY-like"/>
    <property type="match status" value="1"/>
</dbReference>
<feature type="modified residue" description="4-aspartylphosphate" evidence="1">
    <location>
        <position position="59"/>
    </location>
</feature>
<dbReference type="InterPro" id="IPR036388">
    <property type="entry name" value="WH-like_DNA-bd_sf"/>
</dbReference>
<evidence type="ECO:0000259" key="2">
    <source>
        <dbReference type="PROSITE" id="PS50110"/>
    </source>
</evidence>
<dbReference type="AlphaFoldDB" id="A0A9X2CPM8"/>
<dbReference type="PANTHER" id="PTHR45566:SF1">
    <property type="entry name" value="HTH-TYPE TRANSCRIPTIONAL REGULATOR YHJB-RELATED"/>
    <property type="match status" value="1"/>
</dbReference>
<dbReference type="InterPro" id="IPR001789">
    <property type="entry name" value="Sig_transdc_resp-reg_receiver"/>
</dbReference>
<keyword evidence="4" id="KW-1185">Reference proteome</keyword>
<organism evidence="3 4">
    <name type="scientific">Zunongwangia pacifica</name>
    <dbReference type="NCBI Taxonomy" id="2911062"/>
    <lineage>
        <taxon>Bacteria</taxon>
        <taxon>Pseudomonadati</taxon>
        <taxon>Bacteroidota</taxon>
        <taxon>Flavobacteriia</taxon>
        <taxon>Flavobacteriales</taxon>
        <taxon>Flavobacteriaceae</taxon>
        <taxon>Zunongwangia</taxon>
    </lineage>
</organism>
<protein>
    <submittedName>
        <fullName evidence="3">DNA-binding response regulator</fullName>
    </submittedName>
</protein>
<dbReference type="Proteomes" id="UP001139521">
    <property type="component" value="Unassembled WGS sequence"/>
</dbReference>
<dbReference type="InterPro" id="IPR051015">
    <property type="entry name" value="EvgA-like"/>
</dbReference>
<keyword evidence="3" id="KW-0238">DNA-binding</keyword>
<proteinExistence type="predicted"/>
<dbReference type="GO" id="GO:0000160">
    <property type="term" value="P:phosphorelay signal transduction system"/>
    <property type="evidence" value="ECO:0007669"/>
    <property type="project" value="InterPro"/>
</dbReference>
<dbReference type="EMBL" id="JAKHSK010000009">
    <property type="protein sequence ID" value="MCL6218192.1"/>
    <property type="molecule type" value="Genomic_DNA"/>
</dbReference>
<dbReference type="PANTHER" id="PTHR45566">
    <property type="entry name" value="HTH-TYPE TRANSCRIPTIONAL REGULATOR YHJB-RELATED"/>
    <property type="match status" value="1"/>
</dbReference>
<evidence type="ECO:0000256" key="1">
    <source>
        <dbReference type="PROSITE-ProRule" id="PRU00169"/>
    </source>
</evidence>
<feature type="domain" description="Response regulatory" evidence="2">
    <location>
        <begin position="4"/>
        <end position="130"/>
    </location>
</feature>
<name>A0A9X2CPM8_9FLAO</name>
<dbReference type="Gene3D" id="3.40.50.2300">
    <property type="match status" value="1"/>
</dbReference>
<dbReference type="Gene3D" id="1.10.10.10">
    <property type="entry name" value="Winged helix-like DNA-binding domain superfamily/Winged helix DNA-binding domain"/>
    <property type="match status" value="1"/>
</dbReference>
<dbReference type="PROSITE" id="PS50110">
    <property type="entry name" value="RESPONSE_REGULATORY"/>
    <property type="match status" value="1"/>
</dbReference>
<evidence type="ECO:0000313" key="4">
    <source>
        <dbReference type="Proteomes" id="UP001139521"/>
    </source>
</evidence>
<evidence type="ECO:0000313" key="3">
    <source>
        <dbReference type="EMBL" id="MCL6218192.1"/>
    </source>
</evidence>
<keyword evidence="1" id="KW-0597">Phosphoprotein</keyword>
<comment type="caution">
    <text evidence="3">The sequence shown here is derived from an EMBL/GenBank/DDBJ whole genome shotgun (WGS) entry which is preliminary data.</text>
</comment>
<sequence>MFQKILIVEDFDSTYKSLSTFLKTIGQPKIDVATYCDEAYLKCKRAALDREPYDLIICDLSFKADHRDEKITSGEELSILLNKELPDLKIIIHSMEDHPSRIRKLKPYINGYVCKGRKGMEYLKIAIDEVSKGNFYLSPTLETALNQSNIKELTNYETQLLRCLAEGYTQDQICAEFMQKGLSPGSKSAIEKRIKELKDEFGAKTNAQLIGIVLSLQLI</sequence>
<gene>
    <name evidence="3" type="ORF">L1967_07780</name>
</gene>
<accession>A0A9X2CPM8</accession>
<reference evidence="3" key="1">
    <citation type="submission" date="2022-01" db="EMBL/GenBank/DDBJ databases">
        <title>Genome sequencing of Zunongwangia sp. M21534 genome.</title>
        <authorList>
            <person name="Chen Y."/>
            <person name="Dong C."/>
            <person name="Shao Z."/>
        </authorList>
    </citation>
    <scope>NUCLEOTIDE SEQUENCE</scope>
    <source>
        <strain evidence="3">MCCC M21534</strain>
    </source>
</reference>